<feature type="domain" description="N-acetyltransferase" evidence="1">
    <location>
        <begin position="13"/>
        <end position="160"/>
    </location>
</feature>
<dbReference type="GO" id="GO:0016747">
    <property type="term" value="F:acyltransferase activity, transferring groups other than amino-acyl groups"/>
    <property type="evidence" value="ECO:0007669"/>
    <property type="project" value="InterPro"/>
</dbReference>
<evidence type="ECO:0000313" key="3">
    <source>
        <dbReference type="Proteomes" id="UP000294678"/>
    </source>
</evidence>
<dbReference type="AlphaFoldDB" id="A0AA46I4Q0"/>
<organism evidence="2 3">
    <name type="scientific">Hypnocyclicus thermotrophus</name>
    <dbReference type="NCBI Taxonomy" id="1627895"/>
    <lineage>
        <taxon>Bacteria</taxon>
        <taxon>Fusobacteriati</taxon>
        <taxon>Fusobacteriota</taxon>
        <taxon>Fusobacteriia</taxon>
        <taxon>Fusobacteriales</taxon>
        <taxon>Fusobacteriaceae</taxon>
        <taxon>Hypnocyclicus</taxon>
    </lineage>
</organism>
<dbReference type="InterPro" id="IPR000182">
    <property type="entry name" value="GNAT_dom"/>
</dbReference>
<comment type="caution">
    <text evidence="2">The sequence shown here is derived from an EMBL/GenBank/DDBJ whole genome shotgun (WGS) entry which is preliminary data.</text>
</comment>
<evidence type="ECO:0000313" key="2">
    <source>
        <dbReference type="EMBL" id="TDT67344.1"/>
    </source>
</evidence>
<dbReference type="Proteomes" id="UP000294678">
    <property type="component" value="Unassembled WGS sequence"/>
</dbReference>
<dbReference type="InterPro" id="IPR016181">
    <property type="entry name" value="Acyl_CoA_acyltransferase"/>
</dbReference>
<dbReference type="Pfam" id="PF13302">
    <property type="entry name" value="Acetyltransf_3"/>
    <property type="match status" value="1"/>
</dbReference>
<name>A0AA46I4Q0_9FUSO</name>
<gene>
    <name evidence="2" type="ORF">EV215_2022</name>
</gene>
<evidence type="ECO:0000259" key="1">
    <source>
        <dbReference type="PROSITE" id="PS51186"/>
    </source>
</evidence>
<dbReference type="SUPFAM" id="SSF55729">
    <property type="entry name" value="Acyl-CoA N-acyltransferases (Nat)"/>
    <property type="match status" value="1"/>
</dbReference>
<protein>
    <submittedName>
        <fullName evidence="2">RimJ/RimL family protein N-acetyltransferase</fullName>
    </submittedName>
</protein>
<dbReference type="PROSITE" id="PS51186">
    <property type="entry name" value="GNAT"/>
    <property type="match status" value="1"/>
</dbReference>
<keyword evidence="3" id="KW-1185">Reference proteome</keyword>
<dbReference type="Gene3D" id="3.40.630.30">
    <property type="match status" value="1"/>
</dbReference>
<proteinExistence type="predicted"/>
<dbReference type="PANTHER" id="PTHR43792">
    <property type="entry name" value="GNAT FAMILY, PUTATIVE (AFU_ORTHOLOGUE AFUA_3G00765)-RELATED-RELATED"/>
    <property type="match status" value="1"/>
</dbReference>
<dbReference type="EMBL" id="SOBG01000011">
    <property type="protein sequence ID" value="TDT67344.1"/>
    <property type="molecule type" value="Genomic_DNA"/>
</dbReference>
<dbReference type="InterPro" id="IPR051531">
    <property type="entry name" value="N-acetyltransferase"/>
</dbReference>
<dbReference type="RefSeq" id="WP_208320375.1">
    <property type="nucleotide sequence ID" value="NZ_SOBG01000011.1"/>
</dbReference>
<accession>A0AA46I4Q0</accession>
<reference evidence="2 3" key="1">
    <citation type="submission" date="2019-03" db="EMBL/GenBank/DDBJ databases">
        <title>Genomic Encyclopedia of Type Strains, Phase IV (KMG-IV): sequencing the most valuable type-strain genomes for metagenomic binning, comparative biology and taxonomic classification.</title>
        <authorList>
            <person name="Goeker M."/>
        </authorList>
    </citation>
    <scope>NUCLEOTIDE SEQUENCE [LARGE SCALE GENOMIC DNA]</scope>
    <source>
        <strain evidence="2 3">DSM 100055</strain>
    </source>
</reference>
<dbReference type="PANTHER" id="PTHR43792:SF1">
    <property type="entry name" value="N-ACETYLTRANSFERASE DOMAIN-CONTAINING PROTEIN"/>
    <property type="match status" value="1"/>
</dbReference>
<sequence>MNKNNFIFESKRCIVRNFIEKDIDEFIKYRNNLEWMKYQDYKGLTKEQYIKDLLPKKHLKFGVQLAIINKETNTLIGDIFLLQEKKSFWLGYTINPNYQKKGYISEVVISCIDWIFSKGNYRIMANVHKDNTPSINLLEKLNFKKIKEKTEEYIYQYKKD</sequence>